<keyword evidence="2 10" id="KW-0690">Ribosome biogenesis</keyword>
<feature type="domain" description="CP-type G" evidence="12">
    <location>
        <begin position="68"/>
        <end position="230"/>
    </location>
</feature>
<dbReference type="Proteomes" id="UP000288178">
    <property type="component" value="Unassembled WGS sequence"/>
</dbReference>
<evidence type="ECO:0000256" key="8">
    <source>
        <dbReference type="ARBA" id="ARBA00022884"/>
    </source>
</evidence>
<dbReference type="PROSITE" id="PS50936">
    <property type="entry name" value="ENGC_GTPASE"/>
    <property type="match status" value="1"/>
</dbReference>
<keyword evidence="9 10" id="KW-0342">GTP-binding</keyword>
<dbReference type="GO" id="GO:0005525">
    <property type="term" value="F:GTP binding"/>
    <property type="evidence" value="ECO:0007669"/>
    <property type="project" value="UniProtKB-UniRule"/>
</dbReference>
<dbReference type="Gene3D" id="1.10.40.50">
    <property type="entry name" value="Probable gtpase engc, domain 3"/>
    <property type="match status" value="1"/>
</dbReference>
<dbReference type="InterPro" id="IPR004881">
    <property type="entry name" value="Ribosome_biogen_GTPase_RsgA"/>
</dbReference>
<keyword evidence="4 10" id="KW-0699">rRNA-binding</keyword>
<evidence type="ECO:0000256" key="2">
    <source>
        <dbReference type="ARBA" id="ARBA00022517"/>
    </source>
</evidence>
<dbReference type="NCBIfam" id="TIGR00157">
    <property type="entry name" value="ribosome small subunit-dependent GTPase A"/>
    <property type="match status" value="1"/>
</dbReference>
<dbReference type="Gene3D" id="3.40.50.300">
    <property type="entry name" value="P-loop containing nucleotide triphosphate hydrolases"/>
    <property type="match status" value="1"/>
</dbReference>
<dbReference type="GO" id="GO:0003924">
    <property type="term" value="F:GTPase activity"/>
    <property type="evidence" value="ECO:0007669"/>
    <property type="project" value="UniProtKB-UniRule"/>
</dbReference>
<feature type="binding site" evidence="10">
    <location>
        <begin position="171"/>
        <end position="179"/>
    </location>
    <ligand>
        <name>GTP</name>
        <dbReference type="ChEBI" id="CHEBI:37565"/>
    </ligand>
</feature>
<evidence type="ECO:0000313" key="13">
    <source>
        <dbReference type="EMBL" id="RVT48821.1"/>
    </source>
</evidence>
<dbReference type="OrthoDB" id="9809485at2"/>
<keyword evidence="6 10" id="KW-0378">Hydrolase</keyword>
<comment type="similarity">
    <text evidence="10">Belongs to the TRAFAC class YlqF/YawG GTPase family. RsgA subfamily.</text>
</comment>
<dbReference type="HAMAP" id="MF_01820">
    <property type="entry name" value="GTPase_RsgA"/>
    <property type="match status" value="1"/>
</dbReference>
<dbReference type="EC" id="3.6.1.-" evidence="10"/>
<evidence type="ECO:0000313" key="14">
    <source>
        <dbReference type="Proteomes" id="UP000288178"/>
    </source>
</evidence>
<dbReference type="PROSITE" id="PS51721">
    <property type="entry name" value="G_CP"/>
    <property type="match status" value="1"/>
</dbReference>
<dbReference type="GO" id="GO:0019843">
    <property type="term" value="F:rRNA binding"/>
    <property type="evidence" value="ECO:0007669"/>
    <property type="project" value="UniProtKB-KW"/>
</dbReference>
<feature type="domain" description="EngC GTPase" evidence="11">
    <location>
        <begin position="79"/>
        <end position="228"/>
    </location>
</feature>
<organism evidence="13 14">
    <name type="scientific">Rubrivivax albus</name>
    <dbReference type="NCBI Taxonomy" id="2499835"/>
    <lineage>
        <taxon>Bacteria</taxon>
        <taxon>Pseudomonadati</taxon>
        <taxon>Pseudomonadota</taxon>
        <taxon>Betaproteobacteria</taxon>
        <taxon>Burkholderiales</taxon>
        <taxon>Sphaerotilaceae</taxon>
        <taxon>Rubrivivax</taxon>
    </lineage>
</organism>
<dbReference type="EMBL" id="SACT01000009">
    <property type="protein sequence ID" value="RVT48821.1"/>
    <property type="molecule type" value="Genomic_DNA"/>
</dbReference>
<dbReference type="AlphaFoldDB" id="A0A3S2U010"/>
<comment type="caution">
    <text evidence="13">The sequence shown here is derived from an EMBL/GenBank/DDBJ whole genome shotgun (WGS) entry which is preliminary data.</text>
</comment>
<comment type="subunit">
    <text evidence="10">Monomer. Associates with 30S ribosomal subunit, binds 16S rRNA.</text>
</comment>
<dbReference type="SUPFAM" id="SSF52540">
    <property type="entry name" value="P-loop containing nucleoside triphosphate hydrolases"/>
    <property type="match status" value="1"/>
</dbReference>
<evidence type="ECO:0000256" key="6">
    <source>
        <dbReference type="ARBA" id="ARBA00022801"/>
    </source>
</evidence>
<feature type="binding site" evidence="10">
    <location>
        <position position="259"/>
    </location>
    <ligand>
        <name>Zn(2+)</name>
        <dbReference type="ChEBI" id="CHEBI:29105"/>
    </ligand>
</feature>
<keyword evidence="3 10" id="KW-0479">Metal-binding</keyword>
<protein>
    <recommendedName>
        <fullName evidence="10">Small ribosomal subunit biogenesis GTPase RsgA</fullName>
        <ecNumber evidence="10">3.6.1.-</ecNumber>
    </recommendedName>
</protein>
<dbReference type="Pfam" id="PF03193">
    <property type="entry name" value="RsgA_GTPase"/>
    <property type="match status" value="1"/>
</dbReference>
<dbReference type="RefSeq" id="WP_128200321.1">
    <property type="nucleotide sequence ID" value="NZ_SACT01000009.1"/>
</dbReference>
<dbReference type="InterPro" id="IPR027417">
    <property type="entry name" value="P-loop_NTPase"/>
</dbReference>
<keyword evidence="14" id="KW-1185">Reference proteome</keyword>
<evidence type="ECO:0000259" key="12">
    <source>
        <dbReference type="PROSITE" id="PS51721"/>
    </source>
</evidence>
<dbReference type="GO" id="GO:0042274">
    <property type="term" value="P:ribosomal small subunit biogenesis"/>
    <property type="evidence" value="ECO:0007669"/>
    <property type="project" value="UniProtKB-UniRule"/>
</dbReference>
<proteinExistence type="inferred from homology"/>
<dbReference type="PANTHER" id="PTHR32120:SF11">
    <property type="entry name" value="SMALL RIBOSOMAL SUBUNIT BIOGENESIS GTPASE RSGA 1, MITOCHONDRIAL-RELATED"/>
    <property type="match status" value="1"/>
</dbReference>
<evidence type="ECO:0000259" key="11">
    <source>
        <dbReference type="PROSITE" id="PS50936"/>
    </source>
</evidence>
<sequence>MTAAQQTGLVVAAHGRHLIVESADGSHRLCHLRGKKTEAVVGDRVRWAISGDEGVVEALEPRRNLLWRQDEWRSKAFAANLDRILVLVAGEPMFSESQLTRALVAAAHAGIDTVIGLNKTDLPAADTARERLAPYRAMGVPVVELALKARPAESLAALQPLLASRTTLVLGPSGAGKSTLINRAVPGADAQVGEISQALGTGRHTTTSTRWYWLTGRNGALIDSPGFQAFGLHHVPATDLASLMPDLAPHLGGCRFYNCTHRHEPGCALRAAAERGVIAPSRWRLYGELFDELSAPQRY</sequence>
<keyword evidence="1 10" id="KW-0963">Cytoplasm</keyword>
<keyword evidence="5 10" id="KW-0547">Nucleotide-binding</keyword>
<evidence type="ECO:0000256" key="7">
    <source>
        <dbReference type="ARBA" id="ARBA00022833"/>
    </source>
</evidence>
<dbReference type="PANTHER" id="PTHR32120">
    <property type="entry name" value="SMALL RIBOSOMAL SUBUNIT BIOGENESIS GTPASE RSGA"/>
    <property type="match status" value="1"/>
</dbReference>
<dbReference type="InterPro" id="IPR010914">
    <property type="entry name" value="RsgA_GTPase_dom"/>
</dbReference>
<evidence type="ECO:0000256" key="9">
    <source>
        <dbReference type="ARBA" id="ARBA00023134"/>
    </source>
</evidence>
<comment type="function">
    <text evidence="10">One of several proteins that assist in the late maturation steps of the functional core of the 30S ribosomal subunit. Helps release RbfA from mature subunits. May play a role in the assembly of ribosomal proteins into the subunit. Circularly permuted GTPase that catalyzes slow GTP hydrolysis, GTPase activity is stimulated by the 30S ribosomal subunit.</text>
</comment>
<dbReference type="Gene3D" id="2.40.50.140">
    <property type="entry name" value="Nucleic acid-binding proteins"/>
    <property type="match status" value="1"/>
</dbReference>
<feature type="binding site" evidence="10">
    <location>
        <position position="261"/>
    </location>
    <ligand>
        <name>Zn(2+)</name>
        <dbReference type="ChEBI" id="CHEBI:29105"/>
    </ligand>
</feature>
<comment type="cofactor">
    <cofactor evidence="10">
        <name>Zn(2+)</name>
        <dbReference type="ChEBI" id="CHEBI:29105"/>
    </cofactor>
    <text evidence="10">Binds 1 zinc ion per subunit.</text>
</comment>
<feature type="binding site" evidence="10">
    <location>
        <begin position="118"/>
        <end position="121"/>
    </location>
    <ligand>
        <name>GTP</name>
        <dbReference type="ChEBI" id="CHEBI:37565"/>
    </ligand>
</feature>
<dbReference type="InterPro" id="IPR031944">
    <property type="entry name" value="RsgA_N"/>
</dbReference>
<evidence type="ECO:0000256" key="1">
    <source>
        <dbReference type="ARBA" id="ARBA00022490"/>
    </source>
</evidence>
<feature type="binding site" evidence="10">
    <location>
        <position position="254"/>
    </location>
    <ligand>
        <name>Zn(2+)</name>
        <dbReference type="ChEBI" id="CHEBI:29105"/>
    </ligand>
</feature>
<evidence type="ECO:0000256" key="4">
    <source>
        <dbReference type="ARBA" id="ARBA00022730"/>
    </source>
</evidence>
<dbReference type="GO" id="GO:0046872">
    <property type="term" value="F:metal ion binding"/>
    <property type="evidence" value="ECO:0007669"/>
    <property type="project" value="UniProtKB-KW"/>
</dbReference>
<reference evidence="13 14" key="1">
    <citation type="submission" date="2019-01" db="EMBL/GenBank/DDBJ databases">
        <authorList>
            <person name="Chen W.-M."/>
        </authorList>
    </citation>
    <scope>NUCLEOTIDE SEQUENCE [LARGE SCALE GENOMIC DNA]</scope>
    <source>
        <strain evidence="13 14">ICH-3</strain>
    </source>
</reference>
<dbReference type="SUPFAM" id="SSF50249">
    <property type="entry name" value="Nucleic acid-binding proteins"/>
    <property type="match status" value="1"/>
</dbReference>
<dbReference type="GO" id="GO:0005737">
    <property type="term" value="C:cytoplasm"/>
    <property type="evidence" value="ECO:0007669"/>
    <property type="project" value="UniProtKB-SubCell"/>
</dbReference>
<dbReference type="InterPro" id="IPR030378">
    <property type="entry name" value="G_CP_dom"/>
</dbReference>
<accession>A0A3S2U010</accession>
<comment type="subcellular location">
    <subcellularLocation>
        <location evidence="10">Cytoplasm</location>
    </subcellularLocation>
</comment>
<dbReference type="CDD" id="cd01854">
    <property type="entry name" value="YjeQ_EngC"/>
    <property type="match status" value="1"/>
</dbReference>
<dbReference type="InterPro" id="IPR012340">
    <property type="entry name" value="NA-bd_OB-fold"/>
</dbReference>
<keyword evidence="8 10" id="KW-0694">RNA-binding</keyword>
<evidence type="ECO:0000256" key="5">
    <source>
        <dbReference type="ARBA" id="ARBA00022741"/>
    </source>
</evidence>
<dbReference type="CDD" id="cd04466">
    <property type="entry name" value="S1_YloQ_GTPase"/>
    <property type="match status" value="1"/>
</dbReference>
<evidence type="ECO:0000256" key="10">
    <source>
        <dbReference type="HAMAP-Rule" id="MF_01820"/>
    </source>
</evidence>
<evidence type="ECO:0000256" key="3">
    <source>
        <dbReference type="ARBA" id="ARBA00022723"/>
    </source>
</evidence>
<name>A0A3S2U010_9BURK</name>
<keyword evidence="7 10" id="KW-0862">Zinc</keyword>
<feature type="binding site" evidence="10">
    <location>
        <position position="267"/>
    </location>
    <ligand>
        <name>Zn(2+)</name>
        <dbReference type="ChEBI" id="CHEBI:29105"/>
    </ligand>
</feature>
<gene>
    <name evidence="10 13" type="primary">rsgA</name>
    <name evidence="13" type="ORF">ENE75_20875</name>
</gene>